<evidence type="ECO:0000313" key="3">
    <source>
        <dbReference type="Proteomes" id="UP000197153"/>
    </source>
</evidence>
<comment type="subunit">
    <text evidence="1">Heterotrimer of A, B and C subunits.</text>
</comment>
<dbReference type="GO" id="GO:0016740">
    <property type="term" value="F:transferase activity"/>
    <property type="evidence" value="ECO:0007669"/>
    <property type="project" value="UniProtKB-KW"/>
</dbReference>
<comment type="function">
    <text evidence="1">Allows the formation of correctly charged Asn-tRNA(Asn) or Gln-tRNA(Gln) through the transamidation of misacylated Asp-tRNA(Asn) or Glu-tRNA(Gln) in organisms which lack either or both of asparaginyl-tRNA or glutaminyl-tRNA synthetases. The reaction takes place in the presence of glutamine and ATP through an activated phospho-Asp-tRNA(Asn) or phospho-Glu-tRNA(Gln).</text>
</comment>
<keyword evidence="1" id="KW-0067">ATP-binding</keyword>
<dbReference type="GO" id="GO:0006450">
    <property type="term" value="P:regulation of translational fidelity"/>
    <property type="evidence" value="ECO:0007669"/>
    <property type="project" value="InterPro"/>
</dbReference>
<keyword evidence="2" id="KW-0808">Transferase</keyword>
<dbReference type="GO" id="GO:0050566">
    <property type="term" value="F:asparaginyl-tRNA synthase (glutamine-hydrolyzing) activity"/>
    <property type="evidence" value="ECO:0007669"/>
    <property type="project" value="RHEA"/>
</dbReference>
<dbReference type="RefSeq" id="WP_040845375.1">
    <property type="nucleotide sequence ID" value="NZ_CP022111.1"/>
</dbReference>
<dbReference type="EMBL" id="CP022111">
    <property type="protein sequence ID" value="ASG22671.1"/>
    <property type="molecule type" value="Genomic_DNA"/>
</dbReference>
<dbReference type="KEGG" id="nao:Y958_17285"/>
<comment type="catalytic activity">
    <reaction evidence="1">
        <text>L-glutamyl-tRNA(Gln) + L-glutamine + ATP + H2O = L-glutaminyl-tRNA(Gln) + L-glutamate + ADP + phosphate + H(+)</text>
        <dbReference type="Rhea" id="RHEA:17521"/>
        <dbReference type="Rhea" id="RHEA-COMP:9681"/>
        <dbReference type="Rhea" id="RHEA-COMP:9684"/>
        <dbReference type="ChEBI" id="CHEBI:15377"/>
        <dbReference type="ChEBI" id="CHEBI:15378"/>
        <dbReference type="ChEBI" id="CHEBI:29985"/>
        <dbReference type="ChEBI" id="CHEBI:30616"/>
        <dbReference type="ChEBI" id="CHEBI:43474"/>
        <dbReference type="ChEBI" id="CHEBI:58359"/>
        <dbReference type="ChEBI" id="CHEBI:78520"/>
        <dbReference type="ChEBI" id="CHEBI:78521"/>
        <dbReference type="ChEBI" id="CHEBI:456216"/>
    </reaction>
</comment>
<dbReference type="SUPFAM" id="SSF141000">
    <property type="entry name" value="Glu-tRNAGln amidotransferase C subunit"/>
    <property type="match status" value="1"/>
</dbReference>
<dbReference type="EC" id="6.3.5.-" evidence="1"/>
<evidence type="ECO:0000256" key="1">
    <source>
        <dbReference type="HAMAP-Rule" id="MF_00122"/>
    </source>
</evidence>
<dbReference type="GO" id="GO:0050567">
    <property type="term" value="F:glutaminyl-tRNA synthase (glutamine-hydrolyzing) activity"/>
    <property type="evidence" value="ECO:0007669"/>
    <property type="project" value="UniProtKB-UniRule"/>
</dbReference>
<dbReference type="Pfam" id="PF02686">
    <property type="entry name" value="GatC"/>
    <property type="match status" value="1"/>
</dbReference>
<dbReference type="PANTHER" id="PTHR15004:SF0">
    <property type="entry name" value="GLUTAMYL-TRNA(GLN) AMIDOTRANSFERASE SUBUNIT C, MITOCHONDRIAL"/>
    <property type="match status" value="1"/>
</dbReference>
<proteinExistence type="inferred from homology"/>
<dbReference type="InterPro" id="IPR036113">
    <property type="entry name" value="Asp/Glu-ADT_sf_sub_c"/>
</dbReference>
<comment type="catalytic activity">
    <reaction evidence="1">
        <text>L-aspartyl-tRNA(Asn) + L-glutamine + ATP + H2O = L-asparaginyl-tRNA(Asn) + L-glutamate + ADP + phosphate + 2 H(+)</text>
        <dbReference type="Rhea" id="RHEA:14513"/>
        <dbReference type="Rhea" id="RHEA-COMP:9674"/>
        <dbReference type="Rhea" id="RHEA-COMP:9677"/>
        <dbReference type="ChEBI" id="CHEBI:15377"/>
        <dbReference type="ChEBI" id="CHEBI:15378"/>
        <dbReference type="ChEBI" id="CHEBI:29985"/>
        <dbReference type="ChEBI" id="CHEBI:30616"/>
        <dbReference type="ChEBI" id="CHEBI:43474"/>
        <dbReference type="ChEBI" id="CHEBI:58359"/>
        <dbReference type="ChEBI" id="CHEBI:78515"/>
        <dbReference type="ChEBI" id="CHEBI:78516"/>
        <dbReference type="ChEBI" id="CHEBI:456216"/>
    </reaction>
</comment>
<dbReference type="GO" id="GO:0070681">
    <property type="term" value="P:glutaminyl-tRNAGln biosynthesis via transamidation"/>
    <property type="evidence" value="ECO:0007669"/>
    <property type="project" value="TreeGrafter"/>
</dbReference>
<dbReference type="PANTHER" id="PTHR15004">
    <property type="entry name" value="GLUTAMYL-TRNA(GLN) AMIDOTRANSFERASE SUBUNIT C, MITOCHONDRIAL"/>
    <property type="match status" value="1"/>
</dbReference>
<keyword evidence="1" id="KW-0648">Protein biosynthesis</keyword>
<keyword evidence="1" id="KW-0436">Ligase</keyword>
<dbReference type="Gene3D" id="1.10.20.60">
    <property type="entry name" value="Glu-tRNAGln amidotransferase C subunit, N-terminal domain"/>
    <property type="match status" value="1"/>
</dbReference>
<name>A0A248JW13_9PROT</name>
<comment type="similarity">
    <text evidence="1">Belongs to the GatC family.</text>
</comment>
<sequence>MSLDKATVAKIAHLARIKVPDSDLEQLAGELNTIMHWVEMLGEVDTQNVEPMTSVVAANLRRRPDAVTDGGYPEKVVANATDATENFFSVPKVVE</sequence>
<reference evidence="2 3" key="1">
    <citation type="submission" date="2017-06" db="EMBL/GenBank/DDBJ databases">
        <title>Complete genome sequence of Nitrospirillum amazonense strain CBAmC, an endophytic nitrogen-fixing and plant growth-promoting bacterium, isolated from sugarcane.</title>
        <authorList>
            <person name="Schwab S."/>
            <person name="dos Santos Teixeira K.R."/>
            <person name="Simoes Araujo J.L."/>
            <person name="Soares Vidal M."/>
            <person name="Borges de Freitas H.R."/>
            <person name="Rivello Crivelaro A.L."/>
            <person name="Bueno de Camargo Nunes A."/>
            <person name="dos Santos C.M."/>
            <person name="Palmeira da Silva Rosa D."/>
            <person name="da Silva Padilha D."/>
            <person name="da Silva E."/>
            <person name="Araujo Terra L."/>
            <person name="Soares Mendes V."/>
            <person name="Farinelli L."/>
            <person name="Magalhaes Cruz L."/>
            <person name="Baldani J.I."/>
        </authorList>
    </citation>
    <scope>NUCLEOTIDE SEQUENCE [LARGE SCALE GENOMIC DNA]</scope>
    <source>
        <strain evidence="2 3">CBAmC</strain>
    </source>
</reference>
<dbReference type="GO" id="GO:0006412">
    <property type="term" value="P:translation"/>
    <property type="evidence" value="ECO:0007669"/>
    <property type="project" value="UniProtKB-UniRule"/>
</dbReference>
<organism evidence="2 3">
    <name type="scientific">Nitrospirillum viridazoti CBAmc</name>
    <dbReference type="NCBI Taxonomy" id="1441467"/>
    <lineage>
        <taxon>Bacteria</taxon>
        <taxon>Pseudomonadati</taxon>
        <taxon>Pseudomonadota</taxon>
        <taxon>Alphaproteobacteria</taxon>
        <taxon>Rhodospirillales</taxon>
        <taxon>Azospirillaceae</taxon>
        <taxon>Nitrospirillum</taxon>
        <taxon>Nitrospirillum viridazoti</taxon>
    </lineage>
</organism>
<dbReference type="AlphaFoldDB" id="A0A248JW13"/>
<dbReference type="InterPro" id="IPR003837">
    <property type="entry name" value="GatC"/>
</dbReference>
<dbReference type="GO" id="GO:0005524">
    <property type="term" value="F:ATP binding"/>
    <property type="evidence" value="ECO:0007669"/>
    <property type="project" value="UniProtKB-KW"/>
</dbReference>
<keyword evidence="3" id="KW-1185">Reference proteome</keyword>
<keyword evidence="1" id="KW-0547">Nucleotide-binding</keyword>
<dbReference type="NCBIfam" id="TIGR00135">
    <property type="entry name" value="gatC"/>
    <property type="match status" value="1"/>
</dbReference>
<accession>A0A248JW13</accession>
<gene>
    <name evidence="1" type="primary">gatC</name>
    <name evidence="2" type="ORF">Y958_17285</name>
</gene>
<evidence type="ECO:0000313" key="2">
    <source>
        <dbReference type="EMBL" id="ASG22671.1"/>
    </source>
</evidence>
<dbReference type="HAMAP" id="MF_00122">
    <property type="entry name" value="GatC"/>
    <property type="match status" value="1"/>
</dbReference>
<dbReference type="Proteomes" id="UP000197153">
    <property type="component" value="Chromosome 2"/>
</dbReference>
<protein>
    <recommendedName>
        <fullName evidence="1">Aspartyl/glutamyl-tRNA(Asn/Gln) amidotransferase subunit C</fullName>
        <shortName evidence="1">Asp/Glu-ADT subunit C</shortName>
        <ecNumber evidence="1">6.3.5.-</ecNumber>
    </recommendedName>
</protein>